<feature type="compositionally biased region" description="Basic residues" evidence="1">
    <location>
        <begin position="1"/>
        <end position="10"/>
    </location>
</feature>
<dbReference type="KEGG" id="cel:CELE_W02G9.5"/>
<evidence type="ECO:0007829" key="6">
    <source>
        <dbReference type="PeptideAtlas" id="A0A0M9JJ86"/>
    </source>
</evidence>
<proteinExistence type="evidence at protein level"/>
<keyword evidence="3" id="KW-0540">Nuclease</keyword>
<dbReference type="AGR" id="WB:WBGene00020955"/>
<dbReference type="PANTHER" id="PTHR12121:SF34">
    <property type="entry name" value="PROTEIN ANGEL"/>
    <property type="match status" value="1"/>
</dbReference>
<keyword evidence="3" id="KW-0378">Hydrolase</keyword>
<feature type="region of interest" description="Disordered" evidence="1">
    <location>
        <begin position="1"/>
        <end position="112"/>
    </location>
</feature>
<reference evidence="3 4" key="1">
    <citation type="journal article" date="1998" name="Science">
        <title>Genome sequence of the nematode C. elegans: a platform for investigating biology.</title>
        <authorList>
            <consortium name="The C. elegans sequencing consortium"/>
            <person name="Sulson J.E."/>
            <person name="Waterston R."/>
        </authorList>
    </citation>
    <scope>NUCLEOTIDE SEQUENCE [LARGE SCALE GENOMIC DNA]</scope>
    <source>
        <strain evidence="3 4">Bristol N2</strain>
    </source>
</reference>
<dbReference type="SMR" id="A0A0M9JJ86"/>
<dbReference type="InterPro" id="IPR036691">
    <property type="entry name" value="Endo/exonu/phosph_ase_sf"/>
</dbReference>
<dbReference type="RefSeq" id="NP_001303707.1">
    <property type="nucleotide sequence ID" value="NM_001316778.3"/>
</dbReference>
<protein>
    <submittedName>
        <fullName evidence="3">Endonuclease/exonuclease/phosphatase domain-containing protein</fullName>
    </submittedName>
</protein>
<dbReference type="Proteomes" id="UP000001940">
    <property type="component" value="Chromosome V"/>
</dbReference>
<dbReference type="OrthoDB" id="10253982at2759"/>
<dbReference type="Gene3D" id="3.60.10.10">
    <property type="entry name" value="Endonuclease/exonuclease/phosphatase"/>
    <property type="match status" value="1"/>
</dbReference>
<sequence length="520" mass="59079">MPRQPRPKSKRPTDQRSTRGGAGGNGRVFKRGAASGRGHGHRRSSQYTWNKFLADDDAANQQLPAPMYRPPPKPIKTIRLGDDEATPGSSSSPPSLHAPSSVDQQQQQPTTSSNFCASWLAKNQHLTRTKKVEEVVLDERPTGSQDDSIIVLDDDIFEKTRKKSSEPRDLKKKVFGRQEPGTTVGRIDSQDGIVFVGEYPRRGRTMTQLETNMAETFWSNGASSSSPSSTGTTQQTFKKINDGFSRDCKDFKRLVRCWNRTEAQSRSKIPKISSKFTICSYNVLCQKTIARTDYLYRHLQGSAQFLDWEHRWRGLQVELPTFDADILGLQEVQADHFVEHFQPLMKKYGYEGVYKQKFGTQQKDDGCALFYHPAKFELVANQEVNYFISDTAISNRENIAQIVALRCRITKELILVANTHLLFNEERGDVKLAQLAILFASIHKMREDFAPMVPPVFVMGDFNIEPNSKVYDFIVDGRTLKKCNYSKPSPYPLSTPYPRQLRGRTRTFPAIIFQFSRNSV</sequence>
<evidence type="ECO:0000313" key="4">
    <source>
        <dbReference type="Proteomes" id="UP000001940"/>
    </source>
</evidence>
<dbReference type="Bgee" id="WBGene00020955">
    <property type="expression patterns" value="Expressed in pharyngeal muscle cell (C elegans) and 3 other cell types or tissues"/>
</dbReference>
<feature type="domain" description="Endonuclease/exonuclease/phosphatase" evidence="2">
    <location>
        <begin position="279"/>
        <end position="488"/>
    </location>
</feature>
<dbReference type="WormBase" id="W02G9.5a">
    <property type="protein sequence ID" value="CE51063"/>
    <property type="gene ID" value="WBGene00020955"/>
    <property type="gene designation" value="angl-1"/>
</dbReference>
<dbReference type="CTD" id="189127"/>
<keyword evidence="3" id="KW-0255">Endonuclease</keyword>
<dbReference type="InterPro" id="IPR050410">
    <property type="entry name" value="CCR4/nocturin_mRNA_transcr"/>
</dbReference>
<dbReference type="PANTHER" id="PTHR12121">
    <property type="entry name" value="CARBON CATABOLITE REPRESSOR PROTEIN 4"/>
    <property type="match status" value="1"/>
</dbReference>
<evidence type="ECO:0000259" key="2">
    <source>
        <dbReference type="Pfam" id="PF03372"/>
    </source>
</evidence>
<keyword evidence="4" id="KW-1185">Reference proteome</keyword>
<dbReference type="ExpressionAtlas" id="A0A0M9JJ86">
    <property type="expression patterns" value="baseline and differential"/>
</dbReference>
<dbReference type="GO" id="GO:0003730">
    <property type="term" value="F:mRNA 3'-UTR binding"/>
    <property type="evidence" value="ECO:0000318"/>
    <property type="project" value="GO_Central"/>
</dbReference>
<dbReference type="EMBL" id="BX284605">
    <property type="protein sequence ID" value="CUR30006.1"/>
    <property type="molecule type" value="Genomic_DNA"/>
</dbReference>
<accession>A0A0M9JJ86</accession>
<dbReference type="InterPro" id="IPR005135">
    <property type="entry name" value="Endo/exonuclease/phosphatase"/>
</dbReference>
<gene>
    <name evidence="3 5" type="primary">angl-1</name>
    <name evidence="3" type="ORF">CELE_W02G9.5</name>
    <name evidence="5" type="ORF">W02G9.5</name>
</gene>
<dbReference type="GeneID" id="189127"/>
<evidence type="ECO:0000313" key="5">
    <source>
        <dbReference type="WormBase" id="W02G9.5a"/>
    </source>
</evidence>
<dbReference type="GO" id="GO:0004519">
    <property type="term" value="F:endonuclease activity"/>
    <property type="evidence" value="ECO:0007669"/>
    <property type="project" value="UniProtKB-KW"/>
</dbReference>
<dbReference type="InParanoid" id="A0A0M9JJ86"/>
<evidence type="ECO:0000256" key="1">
    <source>
        <dbReference type="SAM" id="MobiDB-lite"/>
    </source>
</evidence>
<organism evidence="3 4">
    <name type="scientific">Caenorhabditis elegans</name>
    <dbReference type="NCBI Taxonomy" id="6239"/>
    <lineage>
        <taxon>Eukaryota</taxon>
        <taxon>Metazoa</taxon>
        <taxon>Ecdysozoa</taxon>
        <taxon>Nematoda</taxon>
        <taxon>Chromadorea</taxon>
        <taxon>Rhabditida</taxon>
        <taxon>Rhabditina</taxon>
        <taxon>Rhabditomorpha</taxon>
        <taxon>Rhabditoidea</taxon>
        <taxon>Rhabditidae</taxon>
        <taxon>Peloderinae</taxon>
        <taxon>Caenorhabditis</taxon>
    </lineage>
</organism>
<evidence type="ECO:0000313" key="3">
    <source>
        <dbReference type="EMBL" id="CUR30006.1"/>
    </source>
</evidence>
<dbReference type="AlphaFoldDB" id="A0A0M9JJ86"/>
<dbReference type="STRING" id="6239.W02G9.5a.1"/>
<feature type="compositionally biased region" description="Polar residues" evidence="1">
    <location>
        <begin position="102"/>
        <end position="112"/>
    </location>
</feature>
<dbReference type="PaxDb" id="6239-W02G9.5"/>
<keyword evidence="6" id="KW-1267">Proteomics identification</keyword>
<dbReference type="Pfam" id="PF03372">
    <property type="entry name" value="Exo_endo_phos"/>
    <property type="match status" value="1"/>
</dbReference>
<dbReference type="SUPFAM" id="SSF56219">
    <property type="entry name" value="DNase I-like"/>
    <property type="match status" value="1"/>
</dbReference>
<feature type="compositionally biased region" description="Low complexity" evidence="1">
    <location>
        <begin position="87"/>
        <end position="101"/>
    </location>
</feature>
<name>A0A0M9JJ86_CAEEL</name>